<dbReference type="Proteomes" id="UP000221168">
    <property type="component" value="Unassembled WGS sequence"/>
</dbReference>
<evidence type="ECO:0000256" key="15">
    <source>
        <dbReference type="PROSITE-ProRule" id="PRU00050"/>
    </source>
</evidence>
<feature type="domain" description="CheR-type methyltransferase" evidence="21">
    <location>
        <begin position="216"/>
        <end position="480"/>
    </location>
</feature>
<evidence type="ECO:0000313" key="22">
    <source>
        <dbReference type="EMBL" id="PHP67401.1"/>
    </source>
</evidence>
<feature type="domain" description="CheB-type methylesterase" evidence="20">
    <location>
        <begin position="13"/>
        <end position="195"/>
    </location>
</feature>
<feature type="coiled-coil region" evidence="16">
    <location>
        <begin position="647"/>
        <end position="713"/>
    </location>
</feature>
<dbReference type="InterPro" id="IPR000700">
    <property type="entry name" value="PAS-assoc_C"/>
</dbReference>
<protein>
    <recommendedName>
        <fullName evidence="5">Blue-light-activated histidine kinase</fullName>
        <ecNumber evidence="4">2.1.1.80</ecNumber>
        <ecNumber evidence="3">2.7.13.3</ecNumber>
    </recommendedName>
</protein>
<dbReference type="Pfam" id="PF01739">
    <property type="entry name" value="CheR"/>
    <property type="match status" value="1"/>
</dbReference>
<keyword evidence="11" id="KW-0949">S-adenosyl-L-methionine</keyword>
<dbReference type="RefSeq" id="WP_099306228.1">
    <property type="nucleotide sequence ID" value="NZ_PDVP01000004.1"/>
</dbReference>
<feature type="domain" description="PAC" evidence="19">
    <location>
        <begin position="782"/>
        <end position="834"/>
    </location>
</feature>
<dbReference type="InterPro" id="IPR000780">
    <property type="entry name" value="CheR_MeTrfase"/>
</dbReference>
<keyword evidence="15" id="KW-0378">Hydrolase</keyword>
<dbReference type="InterPro" id="IPR036804">
    <property type="entry name" value="CheR_N_sf"/>
</dbReference>
<dbReference type="PROSITE" id="PS50122">
    <property type="entry name" value="CHEB"/>
    <property type="match status" value="1"/>
</dbReference>
<evidence type="ECO:0000313" key="23">
    <source>
        <dbReference type="Proteomes" id="UP000221168"/>
    </source>
</evidence>
<organism evidence="22 23">
    <name type="scientific">Zhengella mangrovi</name>
    <dbReference type="NCBI Taxonomy" id="1982044"/>
    <lineage>
        <taxon>Bacteria</taxon>
        <taxon>Pseudomonadati</taxon>
        <taxon>Pseudomonadota</taxon>
        <taxon>Alphaproteobacteria</taxon>
        <taxon>Hyphomicrobiales</taxon>
        <taxon>Notoacmeibacteraceae</taxon>
        <taxon>Zhengella</taxon>
    </lineage>
</organism>
<dbReference type="Gene3D" id="3.40.50.180">
    <property type="entry name" value="Methylesterase CheB, C-terminal domain"/>
    <property type="match status" value="1"/>
</dbReference>
<reference evidence="22 23" key="1">
    <citation type="submission" date="2017-10" db="EMBL/GenBank/DDBJ databases">
        <title>Sedimentibacterium mangrovi gen. nov., sp. nov., a novel member of family Phyllobacteriacea isolated from mangrove sediment.</title>
        <authorList>
            <person name="Liao H."/>
            <person name="Tian Y."/>
        </authorList>
    </citation>
    <scope>NUCLEOTIDE SEQUENCE [LARGE SCALE GENOMIC DNA]</scope>
    <source>
        <strain evidence="22 23">X9-2-2</strain>
    </source>
</reference>
<evidence type="ECO:0000256" key="4">
    <source>
        <dbReference type="ARBA" id="ARBA00012534"/>
    </source>
</evidence>
<feature type="active site" evidence="15">
    <location>
        <position position="52"/>
    </location>
</feature>
<dbReference type="Pfam" id="PF13596">
    <property type="entry name" value="PAS_10"/>
    <property type="match status" value="1"/>
</dbReference>
<dbReference type="Gene3D" id="3.40.50.150">
    <property type="entry name" value="Vaccinia Virus protein VP39"/>
    <property type="match status" value="1"/>
</dbReference>
<dbReference type="InterPro" id="IPR011102">
    <property type="entry name" value="Sig_transdc_His_kinase_HWE"/>
</dbReference>
<evidence type="ECO:0000256" key="11">
    <source>
        <dbReference type="ARBA" id="ARBA00022691"/>
    </source>
</evidence>
<dbReference type="InterPro" id="IPR022642">
    <property type="entry name" value="CheR_C"/>
</dbReference>
<evidence type="ECO:0000256" key="7">
    <source>
        <dbReference type="ARBA" id="ARBA00022603"/>
    </source>
</evidence>
<dbReference type="SUPFAM" id="SSF52738">
    <property type="entry name" value="Methylesterase CheB, C-terminal domain"/>
    <property type="match status" value="1"/>
</dbReference>
<dbReference type="Gene3D" id="1.10.155.10">
    <property type="entry name" value="Chemotaxis receptor methyltransferase CheR, N-terminal domain"/>
    <property type="match status" value="1"/>
</dbReference>
<evidence type="ECO:0000256" key="16">
    <source>
        <dbReference type="SAM" id="Coils"/>
    </source>
</evidence>
<evidence type="ECO:0000256" key="12">
    <source>
        <dbReference type="ARBA" id="ARBA00022741"/>
    </source>
</evidence>
<evidence type="ECO:0000259" key="21">
    <source>
        <dbReference type="PROSITE" id="PS50123"/>
    </source>
</evidence>
<dbReference type="SUPFAM" id="SSF53335">
    <property type="entry name" value="S-adenosyl-L-methionine-dependent methyltransferases"/>
    <property type="match status" value="1"/>
</dbReference>
<keyword evidence="23" id="KW-1185">Reference proteome</keyword>
<keyword evidence="16" id="KW-0175">Coiled coil</keyword>
<evidence type="ECO:0000256" key="3">
    <source>
        <dbReference type="ARBA" id="ARBA00012438"/>
    </source>
</evidence>
<dbReference type="PANTHER" id="PTHR24422:SF27">
    <property type="entry name" value="PROTEIN-GLUTAMATE O-METHYLTRANSFERASE"/>
    <property type="match status" value="1"/>
</dbReference>
<keyword evidence="6" id="KW-0597">Phosphoprotein</keyword>
<comment type="caution">
    <text evidence="22">The sequence shown here is derived from an EMBL/GenBank/DDBJ whole genome shotgun (WGS) entry which is preliminary data.</text>
</comment>
<feature type="active site" evidence="15">
    <location>
        <position position="25"/>
    </location>
</feature>
<keyword evidence="9" id="KW-0288">FMN</keyword>
<dbReference type="InterPro" id="IPR035965">
    <property type="entry name" value="PAS-like_dom_sf"/>
</dbReference>
<evidence type="ECO:0000256" key="9">
    <source>
        <dbReference type="ARBA" id="ARBA00022643"/>
    </source>
</evidence>
<keyword evidence="12" id="KW-0547">Nucleotide-binding</keyword>
<evidence type="ECO:0000256" key="8">
    <source>
        <dbReference type="ARBA" id="ARBA00022630"/>
    </source>
</evidence>
<evidence type="ECO:0000256" key="1">
    <source>
        <dbReference type="ARBA" id="ARBA00000085"/>
    </source>
</evidence>
<dbReference type="Pfam" id="PF07536">
    <property type="entry name" value="HWE_HK"/>
    <property type="match status" value="1"/>
</dbReference>
<keyword evidence="8" id="KW-0285">Flavoprotein</keyword>
<keyword evidence="13" id="KW-0418">Kinase</keyword>
<evidence type="ECO:0000256" key="17">
    <source>
        <dbReference type="SAM" id="MobiDB-lite"/>
    </source>
</evidence>
<dbReference type="InterPro" id="IPR000673">
    <property type="entry name" value="Sig_transdc_resp-reg_Me-estase"/>
</dbReference>
<evidence type="ECO:0000259" key="20">
    <source>
        <dbReference type="PROSITE" id="PS50122"/>
    </source>
</evidence>
<dbReference type="GO" id="GO:0005737">
    <property type="term" value="C:cytoplasm"/>
    <property type="evidence" value="ECO:0007669"/>
    <property type="project" value="InterPro"/>
</dbReference>
<dbReference type="EMBL" id="PDVP01000004">
    <property type="protein sequence ID" value="PHP67401.1"/>
    <property type="molecule type" value="Genomic_DNA"/>
</dbReference>
<sequence length="1144" mass="126543">MHGKKGDPGHAQALAGPLIVGIGASAGGLEAVREMLAHAEPGMDMAFVLIQHLDPNHESLLAELIGRQTKLAVMQVSGDVKVDADHVYVIPPGSGLELKDGVLSLVSFRERRGMRRPIDDFFISLAGDQGSNAVCVVMSGTGADGAIGLRAIKENGGVAVAQEPSSAKYDSMPLAAVATGLVDFVLEPEGIVETLHRIRTHTFEQEGHGRIEDALESQINEICAELAKSTGYDFSGYKLPTLIRRIQRRMQVLGVPTARDYLSRLKDRPGEPKALLRDMLINVTRFFRDPDHFDYLEEEIIPALFERAADSGVIRVWVPGCSSGEEAFTIAMLLDRHAHRTGQHPDMHVFATDIDEQMLSIARRGRFPASAMADIPEAFRTMPYLASHGDYFEFTSRIRDLIRFSQHSLIKDPPYSNIDLVSCRNLLIYLGDDLQKQVIPMFHYSINEGGTLLLGASESIGRFEDLFEKVDGRIKIFRRLPGKSAFPQRYSRNLKRTQHPAARSESTEAGRQDKQDFDRIVLSKLTDRYIMPSVVVDQAGNVKSTFGQLSRYLTVSFTAYGPPNITAIARPGIREVAINLVRQSLRENSRVVVRNIEVQSEFGTQAINLIADPVSSDSALLIFSEASGFRPGYDDVFTYSGSSENEVATLQEELRFSQEKLRTTIEELETTNEELKSSNEEMMSMNEELQSTNEELTTVNDELKSKVDQLVLANADMSNFLESTQLALVVVDEDLRIRNFTKAASAIFPLRENDKGRVLTEMAHSLEDDAFLADARDVATGGENRVRAIASRDQKTFWSLITTPYRLADGSTRGANLVFTDITRIHDMQDALEAERNRLKLATQVAGVGIWMLDEGAGTMELNPDARSLLAVDGEDGLSRDDFLAAVHPADRAAVEAGFQDALHSDDEFELDFRSANPPGAENYLRIRGRRIASDPATLVGVSFDMTPEKRLANARELMIREMNHRVKNLFAVISGMIGAVTRLHSDPREMSADLRERISALGRAHAMATSARNEKGINLDRIITAVLEPYVKGDNITVEGTETAISAEKVTPFALIFHEWATNAVKYGALASTGGRLDVRWQRRDGFVHLDWIERADHIEATDGQAERGFGTNLVDASMVQINGKACVEQKAGQRVVSIRFDA</sequence>
<proteinExistence type="predicted"/>
<dbReference type="Gene3D" id="3.30.450.20">
    <property type="entry name" value="PAS domain"/>
    <property type="match status" value="2"/>
</dbReference>
<dbReference type="InterPro" id="IPR035909">
    <property type="entry name" value="CheB_C"/>
</dbReference>
<keyword evidence="7" id="KW-0489">Methyltransferase</keyword>
<dbReference type="InterPro" id="IPR029063">
    <property type="entry name" value="SAM-dependent_MTases_sf"/>
</dbReference>
<dbReference type="CDD" id="cd00130">
    <property type="entry name" value="PAS"/>
    <property type="match status" value="1"/>
</dbReference>
<dbReference type="CDD" id="cd16434">
    <property type="entry name" value="CheB-CheR_fusion"/>
    <property type="match status" value="1"/>
</dbReference>
<dbReference type="GO" id="GO:0005524">
    <property type="term" value="F:ATP binding"/>
    <property type="evidence" value="ECO:0007669"/>
    <property type="project" value="UniProtKB-KW"/>
</dbReference>
<accession>A0A2G1QPL1</accession>
<keyword evidence="14" id="KW-0067">ATP-binding</keyword>
<dbReference type="EC" id="2.7.13.3" evidence="3"/>
<evidence type="ECO:0000256" key="6">
    <source>
        <dbReference type="ARBA" id="ARBA00022553"/>
    </source>
</evidence>
<feature type="domain" description="PAS" evidence="18">
    <location>
        <begin position="835"/>
        <end position="906"/>
    </location>
</feature>
<evidence type="ECO:0000256" key="14">
    <source>
        <dbReference type="ARBA" id="ARBA00022840"/>
    </source>
</evidence>
<dbReference type="PANTHER" id="PTHR24422">
    <property type="entry name" value="CHEMOTAXIS PROTEIN METHYLTRANSFERASE"/>
    <property type="match status" value="1"/>
</dbReference>
<keyword evidence="10" id="KW-0808">Transferase</keyword>
<evidence type="ECO:0000259" key="19">
    <source>
        <dbReference type="PROSITE" id="PS50113"/>
    </source>
</evidence>
<dbReference type="Pfam" id="PF01339">
    <property type="entry name" value="CheB_methylest"/>
    <property type="match status" value="1"/>
</dbReference>
<dbReference type="GO" id="GO:0000156">
    <property type="term" value="F:phosphorelay response regulator activity"/>
    <property type="evidence" value="ECO:0007669"/>
    <property type="project" value="InterPro"/>
</dbReference>
<comment type="catalytic activity">
    <reaction evidence="1">
        <text>ATP + protein L-histidine = ADP + protein N-phospho-L-histidine.</text>
        <dbReference type="EC" id="2.7.13.3"/>
    </reaction>
</comment>
<comment type="catalytic activity">
    <reaction evidence="2">
        <text>L-glutamyl-[protein] + S-adenosyl-L-methionine = [protein]-L-glutamate 5-O-methyl ester + S-adenosyl-L-homocysteine</text>
        <dbReference type="Rhea" id="RHEA:24452"/>
        <dbReference type="Rhea" id="RHEA-COMP:10208"/>
        <dbReference type="Rhea" id="RHEA-COMP:10311"/>
        <dbReference type="ChEBI" id="CHEBI:29973"/>
        <dbReference type="ChEBI" id="CHEBI:57856"/>
        <dbReference type="ChEBI" id="CHEBI:59789"/>
        <dbReference type="ChEBI" id="CHEBI:82795"/>
        <dbReference type="EC" id="2.1.1.80"/>
    </reaction>
</comment>
<dbReference type="PROSITE" id="PS50123">
    <property type="entry name" value="CHER"/>
    <property type="match status" value="1"/>
</dbReference>
<dbReference type="PROSITE" id="PS50113">
    <property type="entry name" value="PAC"/>
    <property type="match status" value="1"/>
</dbReference>
<dbReference type="EC" id="2.1.1.80" evidence="4"/>
<dbReference type="InterPro" id="IPR022641">
    <property type="entry name" value="CheR_N"/>
</dbReference>
<dbReference type="Pfam" id="PF03705">
    <property type="entry name" value="CheR_N"/>
    <property type="match status" value="1"/>
</dbReference>
<dbReference type="Gene3D" id="3.30.565.10">
    <property type="entry name" value="Histidine kinase-like ATPase, C-terminal domain"/>
    <property type="match status" value="1"/>
</dbReference>
<evidence type="ECO:0000256" key="2">
    <source>
        <dbReference type="ARBA" id="ARBA00001541"/>
    </source>
</evidence>
<dbReference type="GO" id="GO:0032259">
    <property type="term" value="P:methylation"/>
    <property type="evidence" value="ECO:0007669"/>
    <property type="project" value="UniProtKB-KW"/>
</dbReference>
<dbReference type="OrthoDB" id="9816309at2"/>
<dbReference type="PRINTS" id="PR00996">
    <property type="entry name" value="CHERMTFRASE"/>
</dbReference>
<dbReference type="SMART" id="SM00911">
    <property type="entry name" value="HWE_HK"/>
    <property type="match status" value="1"/>
</dbReference>
<dbReference type="SUPFAM" id="SSF47757">
    <property type="entry name" value="Chemotaxis receptor methyltransferase CheR, N-terminal domain"/>
    <property type="match status" value="1"/>
</dbReference>
<dbReference type="AlphaFoldDB" id="A0A2G1QPL1"/>
<keyword evidence="15" id="KW-0145">Chemotaxis</keyword>
<evidence type="ECO:0000256" key="10">
    <source>
        <dbReference type="ARBA" id="ARBA00022679"/>
    </source>
</evidence>
<dbReference type="InterPro" id="IPR000014">
    <property type="entry name" value="PAS"/>
</dbReference>
<dbReference type="SMART" id="SM00091">
    <property type="entry name" value="PAS"/>
    <property type="match status" value="2"/>
</dbReference>
<evidence type="ECO:0000256" key="5">
    <source>
        <dbReference type="ARBA" id="ARBA00021740"/>
    </source>
</evidence>
<gene>
    <name evidence="22" type="ORF">CSC94_10220</name>
</gene>
<evidence type="ECO:0000259" key="18">
    <source>
        <dbReference type="PROSITE" id="PS50112"/>
    </source>
</evidence>
<dbReference type="PROSITE" id="PS50112">
    <property type="entry name" value="PAS"/>
    <property type="match status" value="1"/>
</dbReference>
<dbReference type="InterPro" id="IPR036890">
    <property type="entry name" value="HATPase_C_sf"/>
</dbReference>
<dbReference type="GO" id="GO:0004673">
    <property type="term" value="F:protein histidine kinase activity"/>
    <property type="evidence" value="ECO:0007669"/>
    <property type="project" value="UniProtKB-EC"/>
</dbReference>
<dbReference type="GO" id="GO:0008983">
    <property type="term" value="F:protein-glutamate O-methyltransferase activity"/>
    <property type="evidence" value="ECO:0007669"/>
    <property type="project" value="UniProtKB-EC"/>
</dbReference>
<dbReference type="GO" id="GO:0008984">
    <property type="term" value="F:protein-glutamate methylesterase activity"/>
    <property type="evidence" value="ECO:0007669"/>
    <property type="project" value="InterPro"/>
</dbReference>
<feature type="region of interest" description="Disordered" evidence="17">
    <location>
        <begin position="488"/>
        <end position="513"/>
    </location>
</feature>
<dbReference type="GO" id="GO:0006935">
    <property type="term" value="P:chemotaxis"/>
    <property type="evidence" value="ECO:0007669"/>
    <property type="project" value="UniProtKB-UniRule"/>
</dbReference>
<dbReference type="SUPFAM" id="SSF55785">
    <property type="entry name" value="PYP-like sensor domain (PAS domain)"/>
    <property type="match status" value="2"/>
</dbReference>
<evidence type="ECO:0000256" key="13">
    <source>
        <dbReference type="ARBA" id="ARBA00022777"/>
    </source>
</evidence>
<dbReference type="InterPro" id="IPR050903">
    <property type="entry name" value="Bact_Chemotaxis_MeTrfase"/>
</dbReference>
<feature type="active site" evidence="15">
    <location>
        <position position="144"/>
    </location>
</feature>
<dbReference type="SMART" id="SM00138">
    <property type="entry name" value="MeTrc"/>
    <property type="match status" value="1"/>
</dbReference>
<name>A0A2G1QPL1_9HYPH</name>